<comment type="function">
    <text evidence="15">Acts as a processive, ATP-dependent zinc metallopeptidase for both cytoplasmic and membrane proteins. Plays a role in the quality control of integral membrane proteins.</text>
</comment>
<keyword evidence="13 15" id="KW-0472">Membrane</keyword>
<sequence length="658" mass="72671">MPNRKWLRSGFVWIILIVLVSVVWFSYAGNRSRLPVVDFNTTIISEIRAGDVERLITKEGDSRVEVIYTDDARSPVETRLPPETNVVEVLDSAGLTANVVPIEVEPASRWGAIFGALVFILPSLLIVGLLFYMMRQSQGSNSQAMSFGKSRARLFSSNRPTVTFADVAGVDEAKQELEEVVEFLKYPEKFASLGARIPRGVLLVGPPGTGKTLLSRAVAGEAGVPFFSISGSEFVEMFVGVGASRVRDLFDQAKRNSPCIVFVDEIDAVGRQRGAGLGGSHDEREQTLNQILVEMDGFDSSVNVIVIAATNRPDVLDPALLRPGRFDRQVVLDRPDIQGRRSILEVHTRGKPIEENVSIEGLARQTSGFSGADLENLVNEAAILAARRNKKTVGRGELTEAIDRVIAGPQRKSRIISERERLMTAYHEAGHALVARMLAHSDPVRKVSIVARGMAGGYTRTVPDEDRMFKTKAQFQDDIAVFMAGHVAERMVFEEISTGASNDIERASAIARRMVTEFGMSSLGPLAFGKKDEMVFLGREISEQRNYSDEIAFKIDEEIRGIVDEAHVRAKEVITEHFDKLESIARLLIREETIDDEQLEALFDEPRPKPDLVGPPTGRPSARSREATNPVQPRIPDRSERRDPENPGMGHLRPQPAG</sequence>
<accession>A0A6J4V039</accession>
<feature type="binding site" evidence="15">
    <location>
        <begin position="205"/>
        <end position="212"/>
    </location>
    <ligand>
        <name>ATP</name>
        <dbReference type="ChEBI" id="CHEBI:30616"/>
    </ligand>
</feature>
<feature type="binding site" evidence="15">
    <location>
        <position position="431"/>
    </location>
    <ligand>
        <name>Zn(2+)</name>
        <dbReference type="ChEBI" id="CHEBI:29105"/>
        <note>catalytic</note>
    </ligand>
</feature>
<keyword evidence="11 15" id="KW-1133">Transmembrane helix</keyword>
<dbReference type="PANTHER" id="PTHR23076:SF97">
    <property type="entry name" value="ATP-DEPENDENT ZINC METALLOPROTEASE YME1L1"/>
    <property type="match status" value="1"/>
</dbReference>
<gene>
    <name evidence="15" type="primary">ftsH</name>
    <name evidence="19" type="ORF">AVDCRST_MAG43-2220</name>
</gene>
<dbReference type="GO" id="GO:0030163">
    <property type="term" value="P:protein catabolic process"/>
    <property type="evidence" value="ECO:0007669"/>
    <property type="project" value="UniProtKB-UniRule"/>
</dbReference>
<keyword evidence="5 15" id="KW-0812">Transmembrane</keyword>
<comment type="similarity">
    <text evidence="2 15">In the C-terminal section; belongs to the peptidase M41 family.</text>
</comment>
<dbReference type="InterPro" id="IPR000642">
    <property type="entry name" value="Peptidase_M41"/>
</dbReference>
<dbReference type="SUPFAM" id="SSF52540">
    <property type="entry name" value="P-loop containing nucleoside triphosphate hydrolases"/>
    <property type="match status" value="1"/>
</dbReference>
<dbReference type="Pfam" id="PF17862">
    <property type="entry name" value="AAA_lid_3"/>
    <property type="match status" value="1"/>
</dbReference>
<feature type="binding site" evidence="15">
    <location>
        <position position="427"/>
    </location>
    <ligand>
        <name>Zn(2+)</name>
        <dbReference type="ChEBI" id="CHEBI:29105"/>
        <note>catalytic</note>
    </ligand>
</feature>
<keyword evidence="9 15" id="KW-0862">Zinc</keyword>
<reference evidence="19" key="1">
    <citation type="submission" date="2020-02" db="EMBL/GenBank/DDBJ databases">
        <authorList>
            <person name="Meier V. D."/>
        </authorList>
    </citation>
    <scope>NUCLEOTIDE SEQUENCE</scope>
    <source>
        <strain evidence="19">AVDCRST_MAG43</strain>
    </source>
</reference>
<dbReference type="GO" id="GO:0005886">
    <property type="term" value="C:plasma membrane"/>
    <property type="evidence" value="ECO:0007669"/>
    <property type="project" value="UniProtKB-SubCell"/>
</dbReference>
<evidence type="ECO:0000256" key="12">
    <source>
        <dbReference type="ARBA" id="ARBA00023049"/>
    </source>
</evidence>
<evidence type="ECO:0000256" key="5">
    <source>
        <dbReference type="ARBA" id="ARBA00022692"/>
    </source>
</evidence>
<comment type="subunit">
    <text evidence="15">Homohexamer.</text>
</comment>
<dbReference type="GO" id="GO:0008270">
    <property type="term" value="F:zinc ion binding"/>
    <property type="evidence" value="ECO:0007669"/>
    <property type="project" value="UniProtKB-UniRule"/>
</dbReference>
<dbReference type="InterPro" id="IPR037219">
    <property type="entry name" value="Peptidase_M41-like"/>
</dbReference>
<evidence type="ECO:0000256" key="2">
    <source>
        <dbReference type="ARBA" id="ARBA00010044"/>
    </source>
</evidence>
<evidence type="ECO:0000256" key="9">
    <source>
        <dbReference type="ARBA" id="ARBA00022833"/>
    </source>
</evidence>
<feature type="transmembrane region" description="Helical" evidence="15">
    <location>
        <begin position="7"/>
        <end position="27"/>
    </location>
</feature>
<evidence type="ECO:0000256" key="17">
    <source>
        <dbReference type="SAM" id="MobiDB-lite"/>
    </source>
</evidence>
<keyword evidence="7 15" id="KW-0547">Nucleotide-binding</keyword>
<evidence type="ECO:0000256" key="16">
    <source>
        <dbReference type="RuleBase" id="RU003651"/>
    </source>
</evidence>
<evidence type="ECO:0000256" key="15">
    <source>
        <dbReference type="HAMAP-Rule" id="MF_01458"/>
    </source>
</evidence>
<keyword evidence="19" id="KW-0131">Cell cycle</keyword>
<dbReference type="InterPro" id="IPR005936">
    <property type="entry name" value="FtsH"/>
</dbReference>
<keyword evidence="3 15" id="KW-1003">Cell membrane</keyword>
<dbReference type="InterPro" id="IPR003959">
    <property type="entry name" value="ATPase_AAA_core"/>
</dbReference>
<dbReference type="GO" id="GO:0006508">
    <property type="term" value="P:proteolysis"/>
    <property type="evidence" value="ECO:0007669"/>
    <property type="project" value="UniProtKB-KW"/>
</dbReference>
<keyword evidence="4 15" id="KW-0645">Protease</keyword>
<dbReference type="Pfam" id="PF00004">
    <property type="entry name" value="AAA"/>
    <property type="match status" value="1"/>
</dbReference>
<comment type="similarity">
    <text evidence="14 15">In the central section; belongs to the AAA ATPase family.</text>
</comment>
<dbReference type="Gene3D" id="3.40.50.300">
    <property type="entry name" value="P-loop containing nucleotide triphosphate hydrolases"/>
    <property type="match status" value="1"/>
</dbReference>
<evidence type="ECO:0000256" key="7">
    <source>
        <dbReference type="ARBA" id="ARBA00022741"/>
    </source>
</evidence>
<feature type="transmembrane region" description="Helical" evidence="15">
    <location>
        <begin position="110"/>
        <end position="132"/>
    </location>
</feature>
<name>A0A6J4V039_9BACT</name>
<dbReference type="InterPro" id="IPR041569">
    <property type="entry name" value="AAA_lid_3"/>
</dbReference>
<comment type="subcellular location">
    <subcellularLocation>
        <location evidence="15">Cell membrane</location>
        <topology evidence="15">Multi-pass membrane protein</topology>
        <orientation evidence="15">Cytoplasmic side</orientation>
    </subcellularLocation>
    <subcellularLocation>
        <location evidence="1">Membrane</location>
    </subcellularLocation>
</comment>
<dbReference type="HAMAP" id="MF_01458">
    <property type="entry name" value="FtsH"/>
    <property type="match status" value="1"/>
</dbReference>
<dbReference type="Gene3D" id="1.10.8.60">
    <property type="match status" value="1"/>
</dbReference>
<evidence type="ECO:0000313" key="19">
    <source>
        <dbReference type="EMBL" id="CAA9564647.1"/>
    </source>
</evidence>
<organism evidence="19">
    <name type="scientific">uncultured Thermomicrobiales bacterium</name>
    <dbReference type="NCBI Taxonomy" id="1645740"/>
    <lineage>
        <taxon>Bacteria</taxon>
        <taxon>Pseudomonadati</taxon>
        <taxon>Thermomicrobiota</taxon>
        <taxon>Thermomicrobia</taxon>
        <taxon>Thermomicrobiales</taxon>
        <taxon>environmental samples</taxon>
    </lineage>
</organism>
<evidence type="ECO:0000256" key="3">
    <source>
        <dbReference type="ARBA" id="ARBA00022475"/>
    </source>
</evidence>
<evidence type="ECO:0000256" key="6">
    <source>
        <dbReference type="ARBA" id="ARBA00022723"/>
    </source>
</evidence>
<dbReference type="EMBL" id="CADCWI010000114">
    <property type="protein sequence ID" value="CAA9564647.1"/>
    <property type="molecule type" value="Genomic_DNA"/>
</dbReference>
<proteinExistence type="inferred from homology"/>
<keyword evidence="19" id="KW-0132">Cell division</keyword>
<evidence type="ECO:0000256" key="1">
    <source>
        <dbReference type="ARBA" id="ARBA00004370"/>
    </source>
</evidence>
<feature type="domain" description="AAA+ ATPase" evidence="18">
    <location>
        <begin position="197"/>
        <end position="336"/>
    </location>
</feature>
<dbReference type="InterPro" id="IPR003960">
    <property type="entry name" value="ATPase_AAA_CS"/>
</dbReference>
<dbReference type="InterPro" id="IPR027417">
    <property type="entry name" value="P-loop_NTPase"/>
</dbReference>
<dbReference type="NCBIfam" id="TIGR01241">
    <property type="entry name" value="FtsH_fam"/>
    <property type="match status" value="1"/>
</dbReference>
<evidence type="ECO:0000256" key="10">
    <source>
        <dbReference type="ARBA" id="ARBA00022840"/>
    </source>
</evidence>
<dbReference type="GO" id="GO:0051301">
    <property type="term" value="P:cell division"/>
    <property type="evidence" value="ECO:0007669"/>
    <property type="project" value="UniProtKB-KW"/>
</dbReference>
<dbReference type="GO" id="GO:0004222">
    <property type="term" value="F:metalloendopeptidase activity"/>
    <property type="evidence" value="ECO:0007669"/>
    <property type="project" value="InterPro"/>
</dbReference>
<dbReference type="AlphaFoldDB" id="A0A6J4V039"/>
<evidence type="ECO:0000256" key="8">
    <source>
        <dbReference type="ARBA" id="ARBA00022801"/>
    </source>
</evidence>
<evidence type="ECO:0000256" key="13">
    <source>
        <dbReference type="ARBA" id="ARBA00023136"/>
    </source>
</evidence>
<dbReference type="PANTHER" id="PTHR23076">
    <property type="entry name" value="METALLOPROTEASE M41 FTSH"/>
    <property type="match status" value="1"/>
</dbReference>
<feature type="region of interest" description="Disordered" evidence="17">
    <location>
        <begin position="600"/>
        <end position="658"/>
    </location>
</feature>
<dbReference type="GO" id="GO:0004176">
    <property type="term" value="F:ATP-dependent peptidase activity"/>
    <property type="evidence" value="ECO:0007669"/>
    <property type="project" value="InterPro"/>
</dbReference>
<evidence type="ECO:0000256" key="11">
    <source>
        <dbReference type="ARBA" id="ARBA00022989"/>
    </source>
</evidence>
<comment type="cofactor">
    <cofactor evidence="15">
        <name>Zn(2+)</name>
        <dbReference type="ChEBI" id="CHEBI:29105"/>
    </cofactor>
    <text evidence="15">Binds 1 zinc ion per subunit.</text>
</comment>
<dbReference type="InterPro" id="IPR003593">
    <property type="entry name" value="AAA+_ATPase"/>
</dbReference>
<dbReference type="SMART" id="SM00382">
    <property type="entry name" value="AAA"/>
    <property type="match status" value="1"/>
</dbReference>
<feature type="binding site" evidence="15">
    <location>
        <position position="503"/>
    </location>
    <ligand>
        <name>Zn(2+)</name>
        <dbReference type="ChEBI" id="CHEBI:29105"/>
        <note>catalytic</note>
    </ligand>
</feature>
<evidence type="ECO:0000256" key="14">
    <source>
        <dbReference type="ARBA" id="ARBA00061570"/>
    </source>
</evidence>
<evidence type="ECO:0000259" key="18">
    <source>
        <dbReference type="SMART" id="SM00382"/>
    </source>
</evidence>
<dbReference type="EC" id="3.4.24.-" evidence="15"/>
<dbReference type="FunFam" id="1.20.58.760:FF:000001">
    <property type="entry name" value="ATP-dependent zinc metalloprotease FtsH"/>
    <property type="match status" value="1"/>
</dbReference>
<dbReference type="FunFam" id="1.10.8.60:FF:000001">
    <property type="entry name" value="ATP-dependent zinc metalloprotease FtsH"/>
    <property type="match status" value="1"/>
</dbReference>
<dbReference type="Gene3D" id="1.20.58.760">
    <property type="entry name" value="Peptidase M41"/>
    <property type="match status" value="1"/>
</dbReference>
<feature type="active site" evidence="15">
    <location>
        <position position="428"/>
    </location>
</feature>
<evidence type="ECO:0000256" key="4">
    <source>
        <dbReference type="ARBA" id="ARBA00022670"/>
    </source>
</evidence>
<keyword evidence="12 15" id="KW-0482">Metalloprotease</keyword>
<dbReference type="Pfam" id="PF01434">
    <property type="entry name" value="Peptidase_M41"/>
    <property type="match status" value="1"/>
</dbReference>
<keyword evidence="6 15" id="KW-0479">Metal-binding</keyword>
<dbReference type="FunFam" id="3.40.50.300:FF:000001">
    <property type="entry name" value="ATP-dependent zinc metalloprotease FtsH"/>
    <property type="match status" value="1"/>
</dbReference>
<dbReference type="GO" id="GO:0005524">
    <property type="term" value="F:ATP binding"/>
    <property type="evidence" value="ECO:0007669"/>
    <property type="project" value="UniProtKB-UniRule"/>
</dbReference>
<dbReference type="GO" id="GO:0016887">
    <property type="term" value="F:ATP hydrolysis activity"/>
    <property type="evidence" value="ECO:0007669"/>
    <property type="project" value="UniProtKB-UniRule"/>
</dbReference>
<dbReference type="SUPFAM" id="SSF140990">
    <property type="entry name" value="FtsH protease domain-like"/>
    <property type="match status" value="1"/>
</dbReference>
<protein>
    <recommendedName>
        <fullName evidence="15">ATP-dependent zinc metalloprotease FtsH</fullName>
        <ecNumber evidence="15">3.4.24.-</ecNumber>
    </recommendedName>
</protein>
<comment type="similarity">
    <text evidence="16">Belongs to the AAA ATPase family.</text>
</comment>
<feature type="compositionally biased region" description="Basic and acidic residues" evidence="17">
    <location>
        <begin position="635"/>
        <end position="645"/>
    </location>
</feature>
<keyword evidence="10 15" id="KW-0067">ATP-binding</keyword>
<dbReference type="CDD" id="cd19501">
    <property type="entry name" value="RecA-like_FtsH"/>
    <property type="match status" value="1"/>
</dbReference>
<dbReference type="PROSITE" id="PS00674">
    <property type="entry name" value="AAA"/>
    <property type="match status" value="1"/>
</dbReference>
<keyword evidence="8 15" id="KW-0378">Hydrolase</keyword>